<evidence type="ECO:0000259" key="2">
    <source>
        <dbReference type="Pfam" id="PF07007"/>
    </source>
</evidence>
<dbReference type="Pfam" id="PF07007">
    <property type="entry name" value="LprI"/>
    <property type="match status" value="1"/>
</dbReference>
<feature type="domain" description="Lysozyme inhibitor LprI-like N-terminal" evidence="2">
    <location>
        <begin position="39"/>
        <end position="102"/>
    </location>
</feature>
<dbReference type="PANTHER" id="PTHR37549">
    <property type="entry name" value="LIPOPROTEIN LPRI"/>
    <property type="match status" value="1"/>
</dbReference>
<feature type="chain" id="PRO_5020232362" evidence="1">
    <location>
        <begin position="24"/>
        <end position="266"/>
    </location>
</feature>
<dbReference type="RefSeq" id="WP_132648402.1">
    <property type="nucleotide sequence ID" value="NZ_NRRI01000072.1"/>
</dbReference>
<protein>
    <submittedName>
        <fullName evidence="3">Uncharacterized protein DUF1311</fullName>
    </submittedName>
</protein>
<dbReference type="PANTHER" id="PTHR37549:SF1">
    <property type="entry name" value="LIPOPROTEIN LPRI"/>
    <property type="match status" value="1"/>
</dbReference>
<evidence type="ECO:0000313" key="3">
    <source>
        <dbReference type="EMBL" id="TCP01294.1"/>
    </source>
</evidence>
<gene>
    <name evidence="3" type="ORF">EV684_110226</name>
</gene>
<evidence type="ECO:0000256" key="1">
    <source>
        <dbReference type="SAM" id="SignalP"/>
    </source>
</evidence>
<comment type="caution">
    <text evidence="3">The sequence shown here is derived from an EMBL/GenBank/DDBJ whole genome shotgun (WGS) entry which is preliminary data.</text>
</comment>
<dbReference type="OrthoDB" id="8907654at2"/>
<name>A0A4R2MAE8_RUBGE</name>
<dbReference type="AlphaFoldDB" id="A0A4R2MAE8"/>
<dbReference type="InterPro" id="IPR052755">
    <property type="entry name" value="Lysozyme_Inhibitor_LprI"/>
</dbReference>
<dbReference type="Proteomes" id="UP000295106">
    <property type="component" value="Unassembled WGS sequence"/>
</dbReference>
<dbReference type="EMBL" id="SLXD01000010">
    <property type="protein sequence ID" value="TCP01294.1"/>
    <property type="molecule type" value="Genomic_DNA"/>
</dbReference>
<keyword evidence="1" id="KW-0732">Signal</keyword>
<proteinExistence type="predicted"/>
<evidence type="ECO:0000313" key="4">
    <source>
        <dbReference type="Proteomes" id="UP000295106"/>
    </source>
</evidence>
<sequence>MNPTPPWFAPLISLLVLSSTARAGDADALAAAQPGFDCQRARTAVERLVCSDADLARADARMSAAYTALALRWDEDRSLRRTQRRWLRERNACGADAACVAAAYAAHNTVLEQALAKVPDLGPFPWTTAPAGSAWRIERIDDTRVLRITIPAAAQRRTLQWEFYPDPDDHRHLFTGGPYTEVSCRPPDAREGYAPRFSFHKRRAGPAIAPITRGARSGYRLMRMTLGEDLPLGEEIRCSFVFSGWVLDRGSELVLVPVDAPATMPR</sequence>
<dbReference type="InterPro" id="IPR009739">
    <property type="entry name" value="LprI-like_N"/>
</dbReference>
<dbReference type="Gene3D" id="1.20.1270.180">
    <property type="match status" value="1"/>
</dbReference>
<reference evidence="3 4" key="1">
    <citation type="submission" date="2019-03" db="EMBL/GenBank/DDBJ databases">
        <title>Genomic Encyclopedia of Type Strains, Phase IV (KMG-IV): sequencing the most valuable type-strain genomes for metagenomic binning, comparative biology and taxonomic classification.</title>
        <authorList>
            <person name="Goeker M."/>
        </authorList>
    </citation>
    <scope>NUCLEOTIDE SEQUENCE [LARGE SCALE GENOMIC DNA]</scope>
    <source>
        <strain evidence="3 4">DSM 1709</strain>
    </source>
</reference>
<feature type="signal peptide" evidence="1">
    <location>
        <begin position="1"/>
        <end position="23"/>
    </location>
</feature>
<accession>A0A4R2MAE8</accession>
<organism evidence="3 4">
    <name type="scientific">Rubrivivax gelatinosus</name>
    <name type="common">Rhodocyclus gelatinosus</name>
    <name type="synonym">Rhodopseudomonas gelatinosa</name>
    <dbReference type="NCBI Taxonomy" id="28068"/>
    <lineage>
        <taxon>Bacteria</taxon>
        <taxon>Pseudomonadati</taxon>
        <taxon>Pseudomonadota</taxon>
        <taxon>Betaproteobacteria</taxon>
        <taxon>Burkholderiales</taxon>
        <taxon>Sphaerotilaceae</taxon>
        <taxon>Rubrivivax</taxon>
    </lineage>
</organism>
<dbReference type="GO" id="GO:0005576">
    <property type="term" value="C:extracellular region"/>
    <property type="evidence" value="ECO:0007669"/>
    <property type="project" value="TreeGrafter"/>
</dbReference>